<evidence type="ECO:0000256" key="8">
    <source>
        <dbReference type="PROSITE-ProRule" id="PRU00035"/>
    </source>
</evidence>
<dbReference type="CDD" id="cd05524">
    <property type="entry name" value="Bromo_polybromo_I"/>
    <property type="match status" value="1"/>
</dbReference>
<dbReference type="FunFam" id="1.20.920.10:FF:000006">
    <property type="entry name" value="protein polybromo-1 isoform X1"/>
    <property type="match status" value="1"/>
</dbReference>
<feature type="compositionally biased region" description="Basic and acidic residues" evidence="11">
    <location>
        <begin position="180"/>
        <end position="192"/>
    </location>
</feature>
<feature type="domain" description="Bromo" evidence="12">
    <location>
        <begin position="501"/>
        <end position="571"/>
    </location>
</feature>
<dbReference type="SUPFAM" id="SSF47095">
    <property type="entry name" value="HMG-box"/>
    <property type="match status" value="1"/>
</dbReference>
<dbReference type="PANTHER" id="PTHR16062">
    <property type="entry name" value="SWI/SNF-RELATED"/>
    <property type="match status" value="1"/>
</dbReference>
<dbReference type="InterPro" id="IPR043151">
    <property type="entry name" value="BAH_sf"/>
</dbReference>
<name>A0A653DA40_CALMS</name>
<feature type="region of interest" description="Disordered" evidence="11">
    <location>
        <begin position="602"/>
        <end position="630"/>
    </location>
</feature>
<keyword evidence="9" id="KW-0238">DNA-binding</keyword>
<feature type="region of interest" description="Disordered" evidence="11">
    <location>
        <begin position="332"/>
        <end position="484"/>
    </location>
</feature>
<feature type="compositionally biased region" description="Polar residues" evidence="11">
    <location>
        <begin position="414"/>
        <end position="429"/>
    </location>
</feature>
<dbReference type="CDD" id="cd05526">
    <property type="entry name" value="Bromo_polybromo_VI"/>
    <property type="match status" value="1"/>
</dbReference>
<evidence type="ECO:0000256" key="6">
    <source>
        <dbReference type="ARBA" id="ARBA00023163"/>
    </source>
</evidence>
<keyword evidence="10" id="KW-0175">Coiled coil</keyword>
<dbReference type="CDD" id="cd04717">
    <property type="entry name" value="BAH_polybromo"/>
    <property type="match status" value="1"/>
</dbReference>
<gene>
    <name evidence="15" type="ORF">CALMAC_LOCUS15666</name>
</gene>
<feature type="domain" description="BAH" evidence="14">
    <location>
        <begin position="1137"/>
        <end position="1254"/>
    </location>
</feature>
<evidence type="ECO:0000256" key="10">
    <source>
        <dbReference type="SAM" id="Coils"/>
    </source>
</evidence>
<feature type="domain" description="Bromo" evidence="12">
    <location>
        <begin position="60"/>
        <end position="130"/>
    </location>
</feature>
<dbReference type="Gene3D" id="2.30.30.490">
    <property type="match status" value="2"/>
</dbReference>
<feature type="DNA-binding region" description="HMG box" evidence="9">
    <location>
        <begin position="1620"/>
        <end position="1688"/>
    </location>
</feature>
<feature type="domain" description="Bromo" evidence="12">
    <location>
        <begin position="651"/>
        <end position="721"/>
    </location>
</feature>
<dbReference type="SUPFAM" id="SSF47370">
    <property type="entry name" value="Bromodomain"/>
    <property type="match status" value="6"/>
</dbReference>
<keyword evidence="2" id="KW-0677">Repeat</keyword>
<dbReference type="PROSITE" id="PS50014">
    <property type="entry name" value="BROMODOMAIN_2"/>
    <property type="match status" value="5"/>
</dbReference>
<evidence type="ECO:0008006" key="17">
    <source>
        <dbReference type="Google" id="ProtNLM"/>
    </source>
</evidence>
<evidence type="ECO:0000256" key="5">
    <source>
        <dbReference type="ARBA" id="ARBA00023117"/>
    </source>
</evidence>
<dbReference type="InterPro" id="IPR013087">
    <property type="entry name" value="Znf_C2H2_type"/>
</dbReference>
<dbReference type="Gene3D" id="1.10.30.10">
    <property type="entry name" value="High mobility group box domain"/>
    <property type="match status" value="1"/>
</dbReference>
<dbReference type="InterPro" id="IPR036427">
    <property type="entry name" value="Bromodomain-like_sf"/>
</dbReference>
<dbReference type="PANTHER" id="PTHR16062:SF19">
    <property type="entry name" value="PROTEIN POLYBROMO-1"/>
    <property type="match status" value="1"/>
</dbReference>
<dbReference type="SMART" id="SM00355">
    <property type="entry name" value="ZnF_C2H2"/>
    <property type="match status" value="2"/>
</dbReference>
<dbReference type="PROSITE" id="PS51038">
    <property type="entry name" value="BAH"/>
    <property type="match status" value="2"/>
</dbReference>
<dbReference type="SMART" id="SM00398">
    <property type="entry name" value="HMG"/>
    <property type="match status" value="1"/>
</dbReference>
<feature type="region of interest" description="Disordered" evidence="11">
    <location>
        <begin position="149"/>
        <end position="225"/>
    </location>
</feature>
<dbReference type="InterPro" id="IPR036910">
    <property type="entry name" value="HMG_box_dom_sf"/>
</dbReference>
<feature type="compositionally biased region" description="Pro residues" evidence="11">
    <location>
        <begin position="1586"/>
        <end position="1609"/>
    </location>
</feature>
<dbReference type="Gene3D" id="3.30.160.60">
    <property type="entry name" value="Classic Zinc Finger"/>
    <property type="match status" value="1"/>
</dbReference>
<keyword evidence="7 9" id="KW-0539">Nucleus</keyword>
<dbReference type="GO" id="GO:0006368">
    <property type="term" value="P:transcription elongation by RNA polymerase II"/>
    <property type="evidence" value="ECO:0007669"/>
    <property type="project" value="TreeGrafter"/>
</dbReference>
<dbReference type="Gene3D" id="1.20.920.10">
    <property type="entry name" value="Bromodomain-like"/>
    <property type="match status" value="6"/>
</dbReference>
<dbReference type="GO" id="GO:0003677">
    <property type="term" value="F:DNA binding"/>
    <property type="evidence" value="ECO:0007669"/>
    <property type="project" value="UniProtKB-UniRule"/>
</dbReference>
<feature type="coiled-coil region" evidence="10">
    <location>
        <begin position="1277"/>
        <end position="1304"/>
    </location>
</feature>
<comment type="subcellular location">
    <subcellularLocation>
        <location evidence="1">Nucleus</location>
    </subcellularLocation>
</comment>
<dbReference type="InterPro" id="IPR001487">
    <property type="entry name" value="Bromodomain"/>
</dbReference>
<dbReference type="GO" id="GO:0016586">
    <property type="term" value="C:RSC-type complex"/>
    <property type="evidence" value="ECO:0007669"/>
    <property type="project" value="InterPro"/>
</dbReference>
<reference evidence="15 16" key="1">
    <citation type="submission" date="2019-01" db="EMBL/GenBank/DDBJ databases">
        <authorList>
            <person name="Sayadi A."/>
        </authorList>
    </citation>
    <scope>NUCLEOTIDE SEQUENCE [LARGE SCALE GENOMIC DNA]</scope>
</reference>
<evidence type="ECO:0000259" key="13">
    <source>
        <dbReference type="PROSITE" id="PS50118"/>
    </source>
</evidence>
<dbReference type="InterPro" id="IPR037382">
    <property type="entry name" value="Rsc/polybromo"/>
</dbReference>
<feature type="compositionally biased region" description="Low complexity" evidence="11">
    <location>
        <begin position="430"/>
        <end position="462"/>
    </location>
</feature>
<dbReference type="PROSITE" id="PS50118">
    <property type="entry name" value="HMG_BOX_2"/>
    <property type="match status" value="1"/>
</dbReference>
<dbReference type="InterPro" id="IPR009071">
    <property type="entry name" value="HMG_box_dom"/>
</dbReference>
<keyword evidence="6" id="KW-0804">Transcription</keyword>
<feature type="compositionally biased region" description="Low complexity" evidence="11">
    <location>
        <begin position="1088"/>
        <end position="1104"/>
    </location>
</feature>
<dbReference type="InterPro" id="IPR018359">
    <property type="entry name" value="Bromodomain_CS"/>
</dbReference>
<dbReference type="CDD" id="cd05515">
    <property type="entry name" value="Bromo_polybromo_V"/>
    <property type="match status" value="1"/>
</dbReference>
<sequence length="1900" mass="214205">MSKRRRTSSITSKSQEDDSLDSLEASTSSGPTMRKRKRHQDPVELIQQLYDMVRNHKKKDGSLLCDTFIRIPKRRQEPGYYDVVSNPIDLLKVQQKLRTDEYENVDELQSDIELLVNNTKSFYKRTSQEHKDASELWELFISTKNKLLNGEEDNHKKGPNNKQAQPQQQSKISRRSMTTRTDHRNNQNHDTHEDEDDEDDVEEVKPVENKKDSTSAAKPKSGKKRNSFEELYAAVMTAKDEHHKPLHHPFKLLPSKKEYPEYYEVVEQPIDLKMILAKVHGNKYNHLVEMERDLLLMCKNTCLFNEPGSNIYKQAKALRKFVQIKRLEIDPTGPIIGQPLTPQQQKALGLPHTSTAGNKSSPLTGGNRSGRIRPSLGGSHATHGRRTPTSPASRASPAGRTSLPRGGVPVTAEDTPSTPVNSTSNRRSGTTASATPLATPHTPTTTAASFSTPSPATPSSGTGRSPQLHQIGEGVFAPSPQNADDPQWRLFDTVQTVTGSNGVPLSVPFWKLPSRKMYPDYYKEIKNPMSLGQIKRKLMNKGYGNLSEVAGDLTIMFENAKKYNIPSSKLYKDAVKLQKLMQMKVQELLDIDQELVSGATVEVVRRKPGPKPKSSNISPEHRAPRGRPPKLPLKQRLTILAKYMLDYTCEDGRKPMLAFMEKPSKKLYPEYYEVIAEPIDFLEIEAKIKAEQYSCEADLVKDFRLMFSNCRQFNEENSPIFDDANRLEKYLDAKVIKPVKPRIGPGPGRPPGSFNRSPDGTFRRAKDSPRVYKPRKLVSHHERSLKTLYETIRDYREPKDNRQLSLIFMKLPSKIDYPDYYEVIKEPIDMEKISQKLKANQYETLEDMVADFHLMFDNACKFNEPDSQIYKDALILQSVCLQTKVQIKSRDDDVAPDVQAAVQDILLNLFTTVYNHQDDDGRCYSDSMAELPEHEEIDGRKVRALSLDLIKRRLHKGVYKRLDVFQEDFFLCMDRARELSRTDSQLFEDATEMQLCFINQRDSICRNGELLSSTALAYTAEEVKNKVEQLRQSKHLKESLEEDASETRSSDDSAVVMGLSLPKSEPVEGAEGGPPPAEGGEEDKPPDGAESTAPEGAEGTTPEGAEGKPEAIKTDTTNSETSSQPDQMTTSKEDGGRTFKVGEFVYLEAKEKGCEPHIVCIERLFENAGKQMLYGNFYLRPAETFHLTTRKFLEREVFKCEKHITVPLENVKEKCCVVNVKQYYHMKPEGFDDKDVYVCESRYSVRNRNFKKIKIYPDNPAIKLVPREVPLEPKRVMSVFRERVEKHKDELAELEEQEQLIQKEKPNIPVPPGMSIDDGNTYYQQFNTICSGVVKTGDFVYVVAEGGKQIIAQIDHIWETKDGKCYFRGPWFITPADIPPTPGKLFYRQEVFLSTLEDVNPIVSIIGRCHVMEYNDYIMYVYICTSMYDEINRQIRRLPQEGLRKYQHDPEVTEDELYFFPRILNPPKDMQQQQHHQPIQIQMSLSQMTKMTDMELMMDDSLDGGGCVSVSGSSAASLESQLPAGTVLMATHCPTVITSMAQQVHQHQQQQQQSQHQMQPIQVTVQVAAPPTTVVSSSSSVAVAPQPQPQPHPVPSSSSAPPPPVPHTPTPSSSKKKSNKNKVVTGYILYSREVRKQVVQNNPESTFGDISRIVGSEWKSLPQSEKQLWEERASRLNEETKATMMNVAAAAAAAAGEDPCGSPQPQMPPQDQVYECLWDTCDYQFEDTIDLIEHCIKDRDQPSHVTAFFQENPGLEFHCHWRNCARNRKNPQPFPNATRLIRHIRDMHINKGNGRSVPPDKRSQKFVSSSRVMPVLQPAVSKVVAAGVVGAGSQQAQMQVKVAPSAAAVAAAEAIVHAAAVAAHGTVLASAAHSGTSSLPVNRNRLVARLLLLPLFPVDW</sequence>
<feature type="region of interest" description="Disordered" evidence="11">
    <location>
        <begin position="1060"/>
        <end position="1135"/>
    </location>
</feature>
<dbReference type="EMBL" id="CAACVG010010871">
    <property type="protein sequence ID" value="VEN56893.1"/>
    <property type="molecule type" value="Genomic_DNA"/>
</dbReference>
<evidence type="ECO:0000256" key="2">
    <source>
        <dbReference type="ARBA" id="ARBA00022737"/>
    </source>
</evidence>
<dbReference type="CDD" id="cd05520">
    <property type="entry name" value="Bromo_polybromo_III"/>
    <property type="match status" value="1"/>
</dbReference>
<dbReference type="PRINTS" id="PR00503">
    <property type="entry name" value="BROMODOMAIN"/>
</dbReference>
<dbReference type="Pfam" id="PF00439">
    <property type="entry name" value="Bromodomain"/>
    <property type="match status" value="6"/>
</dbReference>
<feature type="compositionally biased region" description="Polar residues" evidence="11">
    <location>
        <begin position="160"/>
        <end position="179"/>
    </location>
</feature>
<feature type="compositionally biased region" description="Acidic residues" evidence="11">
    <location>
        <begin position="193"/>
        <end position="202"/>
    </location>
</feature>
<dbReference type="Pfam" id="PF00505">
    <property type="entry name" value="HMG_box"/>
    <property type="match status" value="1"/>
</dbReference>
<evidence type="ECO:0000256" key="4">
    <source>
        <dbReference type="ARBA" id="ARBA00023015"/>
    </source>
</evidence>
<keyword evidence="3" id="KW-0156">Chromatin regulator</keyword>
<evidence type="ECO:0000256" key="9">
    <source>
        <dbReference type="PROSITE-ProRule" id="PRU00267"/>
    </source>
</evidence>
<dbReference type="SMART" id="SM00297">
    <property type="entry name" value="BROMO"/>
    <property type="match status" value="6"/>
</dbReference>
<organism evidence="15 16">
    <name type="scientific">Callosobruchus maculatus</name>
    <name type="common">Southern cowpea weevil</name>
    <name type="synonym">Pulse bruchid</name>
    <dbReference type="NCBI Taxonomy" id="64391"/>
    <lineage>
        <taxon>Eukaryota</taxon>
        <taxon>Metazoa</taxon>
        <taxon>Ecdysozoa</taxon>
        <taxon>Arthropoda</taxon>
        <taxon>Hexapoda</taxon>
        <taxon>Insecta</taxon>
        <taxon>Pterygota</taxon>
        <taxon>Neoptera</taxon>
        <taxon>Endopterygota</taxon>
        <taxon>Coleoptera</taxon>
        <taxon>Polyphaga</taxon>
        <taxon>Cucujiformia</taxon>
        <taxon>Chrysomeloidea</taxon>
        <taxon>Chrysomelidae</taxon>
        <taxon>Bruchinae</taxon>
        <taxon>Bruchini</taxon>
        <taxon>Callosobruchus</taxon>
    </lineage>
</organism>
<dbReference type="GO" id="GO:0003682">
    <property type="term" value="F:chromatin binding"/>
    <property type="evidence" value="ECO:0007669"/>
    <property type="project" value="InterPro"/>
</dbReference>
<feature type="domain" description="HMG box" evidence="13">
    <location>
        <begin position="1620"/>
        <end position="1688"/>
    </location>
</feature>
<evidence type="ECO:0000256" key="7">
    <source>
        <dbReference type="ARBA" id="ARBA00023242"/>
    </source>
</evidence>
<evidence type="ECO:0000259" key="14">
    <source>
        <dbReference type="PROSITE" id="PS51038"/>
    </source>
</evidence>
<evidence type="ECO:0000313" key="16">
    <source>
        <dbReference type="Proteomes" id="UP000410492"/>
    </source>
</evidence>
<feature type="region of interest" description="Disordered" evidence="11">
    <location>
        <begin position="1"/>
        <end position="41"/>
    </location>
</feature>
<keyword evidence="16" id="KW-1185">Reference proteome</keyword>
<dbReference type="SMART" id="SM00439">
    <property type="entry name" value="BAH"/>
    <property type="match status" value="2"/>
</dbReference>
<accession>A0A653DA40</accession>
<dbReference type="InterPro" id="IPR001025">
    <property type="entry name" value="BAH_dom"/>
</dbReference>
<keyword evidence="5 8" id="KW-0103">Bromodomain</keyword>
<dbReference type="GO" id="GO:0016514">
    <property type="term" value="C:SWI/SNF complex"/>
    <property type="evidence" value="ECO:0007669"/>
    <property type="project" value="TreeGrafter"/>
</dbReference>
<evidence type="ECO:0000256" key="11">
    <source>
        <dbReference type="SAM" id="MobiDB-lite"/>
    </source>
</evidence>
<evidence type="ECO:0000259" key="12">
    <source>
        <dbReference type="PROSITE" id="PS50014"/>
    </source>
</evidence>
<dbReference type="Pfam" id="PF01426">
    <property type="entry name" value="BAH"/>
    <property type="match status" value="2"/>
</dbReference>
<feature type="domain" description="Bromo" evidence="12">
    <location>
        <begin position="242"/>
        <end position="312"/>
    </location>
</feature>
<dbReference type="InterPro" id="IPR037968">
    <property type="entry name" value="PBRM1_BD5"/>
</dbReference>
<dbReference type="OrthoDB" id="10009055at2759"/>
<keyword evidence="4" id="KW-0805">Transcription regulation</keyword>
<proteinExistence type="predicted"/>
<dbReference type="Proteomes" id="UP000410492">
    <property type="component" value="Unassembled WGS sequence"/>
</dbReference>
<evidence type="ECO:0000256" key="3">
    <source>
        <dbReference type="ARBA" id="ARBA00022853"/>
    </source>
</evidence>
<feature type="domain" description="Bromo" evidence="12">
    <location>
        <begin position="800"/>
        <end position="870"/>
    </location>
</feature>
<feature type="region of interest" description="Disordered" evidence="11">
    <location>
        <begin position="741"/>
        <end position="766"/>
    </location>
</feature>
<feature type="compositionally biased region" description="Basic and acidic residues" evidence="11">
    <location>
        <begin position="203"/>
        <end position="213"/>
    </location>
</feature>
<dbReference type="PROSITE" id="PS00633">
    <property type="entry name" value="BROMODOMAIN_1"/>
    <property type="match status" value="2"/>
</dbReference>
<feature type="domain" description="BAH" evidence="14">
    <location>
        <begin position="1332"/>
        <end position="1475"/>
    </location>
</feature>
<evidence type="ECO:0000256" key="1">
    <source>
        <dbReference type="ARBA" id="ARBA00004123"/>
    </source>
</evidence>
<feature type="compositionally biased region" description="Polar residues" evidence="11">
    <location>
        <begin position="1114"/>
        <end position="1130"/>
    </location>
</feature>
<feature type="region of interest" description="Disordered" evidence="11">
    <location>
        <begin position="1577"/>
        <end position="1621"/>
    </location>
</feature>
<evidence type="ECO:0000313" key="15">
    <source>
        <dbReference type="EMBL" id="VEN56893.1"/>
    </source>
</evidence>
<feature type="compositionally biased region" description="Polar residues" evidence="11">
    <location>
        <begin position="340"/>
        <end position="366"/>
    </location>
</feature>
<dbReference type="GO" id="GO:0006338">
    <property type="term" value="P:chromatin remodeling"/>
    <property type="evidence" value="ECO:0007669"/>
    <property type="project" value="InterPro"/>
</dbReference>
<protein>
    <recommendedName>
        <fullName evidence="17">Protein polybromo-1</fullName>
    </recommendedName>
</protein>